<organism evidence="1 2">
    <name type="scientific">Striga asiatica</name>
    <name type="common">Asiatic witchweed</name>
    <name type="synonym">Buchnera asiatica</name>
    <dbReference type="NCBI Taxonomy" id="4170"/>
    <lineage>
        <taxon>Eukaryota</taxon>
        <taxon>Viridiplantae</taxon>
        <taxon>Streptophyta</taxon>
        <taxon>Embryophyta</taxon>
        <taxon>Tracheophyta</taxon>
        <taxon>Spermatophyta</taxon>
        <taxon>Magnoliopsida</taxon>
        <taxon>eudicotyledons</taxon>
        <taxon>Gunneridae</taxon>
        <taxon>Pentapetalae</taxon>
        <taxon>asterids</taxon>
        <taxon>lamiids</taxon>
        <taxon>Lamiales</taxon>
        <taxon>Orobanchaceae</taxon>
        <taxon>Buchnereae</taxon>
        <taxon>Striga</taxon>
    </lineage>
</organism>
<feature type="non-terminal residue" evidence="1">
    <location>
        <position position="289"/>
    </location>
</feature>
<keyword evidence="2" id="KW-1185">Reference proteome</keyword>
<dbReference type="Proteomes" id="UP000325081">
    <property type="component" value="Unassembled WGS sequence"/>
</dbReference>
<dbReference type="EMBL" id="BKCP01001558">
    <property type="protein sequence ID" value="GER27166.1"/>
    <property type="molecule type" value="Genomic_DNA"/>
</dbReference>
<protein>
    <submittedName>
        <fullName evidence="1">Phosphotyrosine protein phosphatases superfamily protein</fullName>
    </submittedName>
</protein>
<evidence type="ECO:0000313" key="1">
    <source>
        <dbReference type="EMBL" id="GER27166.1"/>
    </source>
</evidence>
<sequence length="289" mass="32147">MSKKREKKKKTNKQTNTSLISADQHKIIVFQNPNLLLPDEILPPELLDNPYKLHPLLHRTRHIRQPENGPHDPKLGQGRVQPNRVRLLEQPLHKRQNPLVQLPIPPPEHHLSHQPRHQIARDGNYASTPVIPPRVVTLVIVPTPHDEPVTHVLVDPRVSHTLLHAREIRASGQGPNDARRDILTLGPMWRTLSKWRVKPSREGGVHADGKALLGCMDGLAGRVASGVADDFDRGAEAVDRVADEHDVLVPRHELTLAGGPANDDAFGSALDLHVDERVVRLQVEAAVGE</sequence>
<gene>
    <name evidence="1" type="ORF">STAS_02859</name>
</gene>
<name>A0A5A7P2W7_STRAF</name>
<comment type="caution">
    <text evidence="1">The sequence shown here is derived from an EMBL/GenBank/DDBJ whole genome shotgun (WGS) entry which is preliminary data.</text>
</comment>
<reference evidence="2" key="1">
    <citation type="journal article" date="2019" name="Curr. Biol.">
        <title>Genome Sequence of Striga asiatica Provides Insight into the Evolution of Plant Parasitism.</title>
        <authorList>
            <person name="Yoshida S."/>
            <person name="Kim S."/>
            <person name="Wafula E.K."/>
            <person name="Tanskanen J."/>
            <person name="Kim Y.M."/>
            <person name="Honaas L."/>
            <person name="Yang Z."/>
            <person name="Spallek T."/>
            <person name="Conn C.E."/>
            <person name="Ichihashi Y."/>
            <person name="Cheong K."/>
            <person name="Cui S."/>
            <person name="Der J.P."/>
            <person name="Gundlach H."/>
            <person name="Jiao Y."/>
            <person name="Hori C."/>
            <person name="Ishida J.K."/>
            <person name="Kasahara H."/>
            <person name="Kiba T."/>
            <person name="Kim M.S."/>
            <person name="Koo N."/>
            <person name="Laohavisit A."/>
            <person name="Lee Y.H."/>
            <person name="Lumba S."/>
            <person name="McCourt P."/>
            <person name="Mortimer J.C."/>
            <person name="Mutuku J.M."/>
            <person name="Nomura T."/>
            <person name="Sasaki-Sekimoto Y."/>
            <person name="Seto Y."/>
            <person name="Wang Y."/>
            <person name="Wakatake T."/>
            <person name="Sakakibara H."/>
            <person name="Demura T."/>
            <person name="Yamaguchi S."/>
            <person name="Yoneyama K."/>
            <person name="Manabe R.I."/>
            <person name="Nelson D.C."/>
            <person name="Schulman A.H."/>
            <person name="Timko M.P."/>
            <person name="dePamphilis C.W."/>
            <person name="Choi D."/>
            <person name="Shirasu K."/>
        </authorList>
    </citation>
    <scope>NUCLEOTIDE SEQUENCE [LARGE SCALE GENOMIC DNA]</scope>
    <source>
        <strain evidence="2">cv. UVA1</strain>
    </source>
</reference>
<accession>A0A5A7P2W7</accession>
<proteinExistence type="predicted"/>
<evidence type="ECO:0000313" key="2">
    <source>
        <dbReference type="Proteomes" id="UP000325081"/>
    </source>
</evidence>
<dbReference type="AlphaFoldDB" id="A0A5A7P2W7"/>